<dbReference type="Proteomes" id="UP000076871">
    <property type="component" value="Unassembled WGS sequence"/>
</dbReference>
<evidence type="ECO:0000313" key="3">
    <source>
        <dbReference type="Proteomes" id="UP000076871"/>
    </source>
</evidence>
<dbReference type="GO" id="GO:0016787">
    <property type="term" value="F:hydrolase activity"/>
    <property type="evidence" value="ECO:0007669"/>
    <property type="project" value="UniProtKB-KW"/>
</dbReference>
<evidence type="ECO:0000313" key="2">
    <source>
        <dbReference type="EMBL" id="KZS99628.1"/>
    </source>
</evidence>
<sequence length="306" mass="34366">MAMDPTSLKQLKTRRGINYSYFVSTGQPSSLTLLLLHGFPSTAYDWHLQPLDPLLYKQSEMSKDIIDILDAEDVEKAIAIGHDWGCALVSRLANYFPERFIAFAFLAVGYMPPSVPFDYEAALAITKQILGYEAYGYWEFFVRDEEADQIIKDHWESFLTLSYPSDPTIWRTHLCPRGGIKAHLLSGDIAPSPSYLTETATISTAILSGGLKGAFNWYRIMLDGITDSDDKQISESRQTITQPVFFGAANRDYVCVPALALARMKEFCPDLTVKEFDLGHWVQLEAPDEVNCELAAWIQGVTKAKL</sequence>
<dbReference type="Pfam" id="PF00561">
    <property type="entry name" value="Abhydrolase_1"/>
    <property type="match status" value="1"/>
</dbReference>
<dbReference type="STRING" id="1314785.A0A165ATD9"/>
<dbReference type="Gene3D" id="3.40.50.1820">
    <property type="entry name" value="alpha/beta hydrolase"/>
    <property type="match status" value="1"/>
</dbReference>
<protein>
    <submittedName>
        <fullName evidence="2">Alpha/beta-hydrolase</fullName>
    </submittedName>
</protein>
<dbReference type="AlphaFoldDB" id="A0A165ATD9"/>
<name>A0A165ATD9_9APHY</name>
<keyword evidence="3" id="KW-1185">Reference proteome</keyword>
<proteinExistence type="predicted"/>
<reference evidence="2 3" key="1">
    <citation type="journal article" date="2016" name="Mol. Biol. Evol.">
        <title>Comparative Genomics of Early-Diverging Mushroom-Forming Fungi Provides Insights into the Origins of Lignocellulose Decay Capabilities.</title>
        <authorList>
            <person name="Nagy L.G."/>
            <person name="Riley R."/>
            <person name="Tritt A."/>
            <person name="Adam C."/>
            <person name="Daum C."/>
            <person name="Floudas D."/>
            <person name="Sun H."/>
            <person name="Yadav J.S."/>
            <person name="Pangilinan J."/>
            <person name="Larsson K.H."/>
            <person name="Matsuura K."/>
            <person name="Barry K."/>
            <person name="Labutti K."/>
            <person name="Kuo R."/>
            <person name="Ohm R.A."/>
            <person name="Bhattacharya S.S."/>
            <person name="Shirouzu T."/>
            <person name="Yoshinaga Y."/>
            <person name="Martin F.M."/>
            <person name="Grigoriev I.V."/>
            <person name="Hibbett D.S."/>
        </authorList>
    </citation>
    <scope>NUCLEOTIDE SEQUENCE [LARGE SCALE GENOMIC DNA]</scope>
    <source>
        <strain evidence="2 3">93-53</strain>
    </source>
</reference>
<dbReference type="InterPro" id="IPR000073">
    <property type="entry name" value="AB_hydrolase_1"/>
</dbReference>
<dbReference type="PANTHER" id="PTHR43329">
    <property type="entry name" value="EPOXIDE HYDROLASE"/>
    <property type="match status" value="1"/>
</dbReference>
<accession>A0A165ATD9</accession>
<evidence type="ECO:0000259" key="1">
    <source>
        <dbReference type="Pfam" id="PF00561"/>
    </source>
</evidence>
<feature type="domain" description="AB hydrolase-1" evidence="1">
    <location>
        <begin position="58"/>
        <end position="287"/>
    </location>
</feature>
<dbReference type="GeneID" id="63827401"/>
<dbReference type="OrthoDB" id="408373at2759"/>
<dbReference type="RefSeq" id="XP_040757369.1">
    <property type="nucleotide sequence ID" value="XM_040910372.1"/>
</dbReference>
<organism evidence="2 3">
    <name type="scientific">Laetiporus sulphureus 93-53</name>
    <dbReference type="NCBI Taxonomy" id="1314785"/>
    <lineage>
        <taxon>Eukaryota</taxon>
        <taxon>Fungi</taxon>
        <taxon>Dikarya</taxon>
        <taxon>Basidiomycota</taxon>
        <taxon>Agaricomycotina</taxon>
        <taxon>Agaricomycetes</taxon>
        <taxon>Polyporales</taxon>
        <taxon>Laetiporus</taxon>
    </lineage>
</organism>
<dbReference type="EMBL" id="KV427750">
    <property type="protein sequence ID" value="KZS99628.1"/>
    <property type="molecule type" value="Genomic_DNA"/>
</dbReference>
<keyword evidence="2" id="KW-0378">Hydrolase</keyword>
<dbReference type="InterPro" id="IPR029058">
    <property type="entry name" value="AB_hydrolase_fold"/>
</dbReference>
<gene>
    <name evidence="2" type="ORF">LAESUDRAFT_733036</name>
</gene>
<dbReference type="InParanoid" id="A0A165ATD9"/>
<dbReference type="SUPFAM" id="SSF53474">
    <property type="entry name" value="alpha/beta-Hydrolases"/>
    <property type="match status" value="1"/>
</dbReference>